<protein>
    <submittedName>
        <fullName evidence="2">Alpha/beta fold hydrolase</fullName>
    </submittedName>
</protein>
<keyword evidence="2" id="KW-0378">Hydrolase</keyword>
<dbReference type="Gene3D" id="3.40.50.1820">
    <property type="entry name" value="alpha/beta hydrolase"/>
    <property type="match status" value="1"/>
</dbReference>
<proteinExistence type="predicted"/>
<organism evidence="2 3">
    <name type="scientific">Simkania negevensis</name>
    <dbReference type="NCBI Taxonomy" id="83561"/>
    <lineage>
        <taxon>Bacteria</taxon>
        <taxon>Pseudomonadati</taxon>
        <taxon>Chlamydiota</taxon>
        <taxon>Chlamydiia</taxon>
        <taxon>Parachlamydiales</taxon>
        <taxon>Simkaniaceae</taxon>
        <taxon>Simkania</taxon>
    </lineage>
</organism>
<dbReference type="InterPro" id="IPR029058">
    <property type="entry name" value="AB_hydrolase_fold"/>
</dbReference>
<dbReference type="InterPro" id="IPR008536">
    <property type="entry name" value="DUF818"/>
</dbReference>
<dbReference type="GO" id="GO:0016787">
    <property type="term" value="F:hydrolase activity"/>
    <property type="evidence" value="ECO:0007669"/>
    <property type="project" value="UniProtKB-KW"/>
</dbReference>
<evidence type="ECO:0000313" key="3">
    <source>
        <dbReference type="Proteomes" id="UP000722121"/>
    </source>
</evidence>
<reference evidence="2 3" key="1">
    <citation type="submission" date="2021-02" db="EMBL/GenBank/DDBJ databases">
        <title>Activity-based single-cell genomes from oceanic crustal fluid captures similar information to metagenomic and metatranscriptomic surveys with orders of magnitude less sampling.</title>
        <authorList>
            <person name="D'Angelo T.S."/>
            <person name="Orcutt B.N."/>
        </authorList>
    </citation>
    <scope>NUCLEOTIDE SEQUENCE [LARGE SCALE GENOMIC DNA]</scope>
    <source>
        <strain evidence="2">AH-315-G07</strain>
    </source>
</reference>
<gene>
    <name evidence="2" type="ORF">JYU14_03970</name>
</gene>
<keyword evidence="1" id="KW-1133">Transmembrane helix</keyword>
<comment type="caution">
    <text evidence="2">The sequence shown here is derived from an EMBL/GenBank/DDBJ whole genome shotgun (WGS) entry which is preliminary data.</text>
</comment>
<dbReference type="Proteomes" id="UP000722121">
    <property type="component" value="Unassembled WGS sequence"/>
</dbReference>
<feature type="transmembrane region" description="Helical" evidence="1">
    <location>
        <begin position="37"/>
        <end position="56"/>
    </location>
</feature>
<dbReference type="EMBL" id="JAFITR010000086">
    <property type="protein sequence ID" value="MBN4067223.1"/>
    <property type="molecule type" value="Genomic_DNA"/>
</dbReference>
<keyword evidence="1" id="KW-0472">Membrane</keyword>
<evidence type="ECO:0000313" key="2">
    <source>
        <dbReference type="EMBL" id="MBN4067223.1"/>
    </source>
</evidence>
<sequence length="384" mass="43234">MQTALGITPQHVDFQAHETDYLPSPKPSTLLQKIARIVYNILSVVIFPIGLCRLGYWSVRYFVSRMIFQAPLKQAMESSGTKFKEAFLRQNEGNATSKQIKTLDGALIDSVEINHPSMEGVGIEKQKYLVFMPGTGGNYEKSLRTFQKMANDIGANALVFNYRGVGSSKGCALSSKELVMDGDAVIQYLLDKGIQEENILIHGYSLGGAVGAQVAAYHPKVHLCCDRTFSNLTKQAYGFFGEKIARVGAKLANWMEWRFDSVKNYQAVEGKKWVIFVRASKKDRELMDAEDSIIAYEASLYKALKEAAMTLEQMESKKEREALKEQGIDPEKNYDESYKPERIRIKEIDSADCWGENLHCSNLSNFGQAYTKHIELCRQALFPI</sequence>
<evidence type="ECO:0000256" key="1">
    <source>
        <dbReference type="SAM" id="Phobius"/>
    </source>
</evidence>
<name>A0ABS3AUC3_9BACT</name>
<dbReference type="SUPFAM" id="SSF53474">
    <property type="entry name" value="alpha/beta-Hydrolases"/>
    <property type="match status" value="1"/>
</dbReference>
<dbReference type="PANTHER" id="PTHR12277:SF81">
    <property type="entry name" value="PROTEIN ABHD13"/>
    <property type="match status" value="1"/>
</dbReference>
<dbReference type="Pfam" id="PF05677">
    <property type="entry name" value="DUF818"/>
    <property type="match status" value="1"/>
</dbReference>
<keyword evidence="3" id="KW-1185">Reference proteome</keyword>
<accession>A0ABS3AUC3</accession>
<dbReference type="PANTHER" id="PTHR12277">
    <property type="entry name" value="ALPHA/BETA HYDROLASE DOMAIN-CONTAINING PROTEIN"/>
    <property type="match status" value="1"/>
</dbReference>
<keyword evidence="1" id="KW-0812">Transmembrane</keyword>